<comment type="similarity">
    <text evidence="2">Belongs to the Orn/Lys/Arg decarboxylase class-I family.</text>
</comment>
<gene>
    <name evidence="8" type="ORF">WCV65_00220</name>
</gene>
<name>A0ABZ2NN11_9BACI</name>
<comment type="cofactor">
    <cofactor evidence="1">
        <name>pyridoxal 5'-phosphate</name>
        <dbReference type="ChEBI" id="CHEBI:597326"/>
    </cofactor>
</comment>
<proteinExistence type="inferred from homology"/>
<evidence type="ECO:0000256" key="2">
    <source>
        <dbReference type="ARBA" id="ARBA00010671"/>
    </source>
</evidence>
<accession>A0ABZ2NN11</accession>
<keyword evidence="8" id="KW-0032">Aminotransferase</keyword>
<feature type="domain" description="Orn/Lys/Arg decarboxylases family 1 pyridoxal-P attachment site" evidence="6">
    <location>
        <begin position="3"/>
        <end position="314"/>
    </location>
</feature>
<dbReference type="Pfam" id="PF01276">
    <property type="entry name" value="OKR_DC_1"/>
    <property type="match status" value="1"/>
</dbReference>
<keyword evidence="8" id="KW-0808">Transferase</keyword>
<evidence type="ECO:0000256" key="4">
    <source>
        <dbReference type="ARBA" id="ARBA00022898"/>
    </source>
</evidence>
<dbReference type="SUPFAM" id="SSF55904">
    <property type="entry name" value="Ornithine decarboxylase C-terminal domain"/>
    <property type="match status" value="1"/>
</dbReference>
<dbReference type="InterPro" id="IPR036633">
    <property type="entry name" value="Prn/Lys/Arg_de-COase_C_sf"/>
</dbReference>
<evidence type="ECO:0000259" key="6">
    <source>
        <dbReference type="Pfam" id="PF01276"/>
    </source>
</evidence>
<dbReference type="RefSeq" id="WP_338782106.1">
    <property type="nucleotide sequence ID" value="NZ_CP147407.1"/>
</dbReference>
<evidence type="ECO:0000256" key="5">
    <source>
        <dbReference type="ARBA" id="ARBA00023239"/>
    </source>
</evidence>
<dbReference type="PANTHER" id="PTHR43277">
    <property type="entry name" value="ARGININE DECARBOXYLASE"/>
    <property type="match status" value="1"/>
</dbReference>
<evidence type="ECO:0000259" key="7">
    <source>
        <dbReference type="Pfam" id="PF03711"/>
    </source>
</evidence>
<dbReference type="EMBL" id="CP147407">
    <property type="protein sequence ID" value="WXB98929.1"/>
    <property type="molecule type" value="Genomic_DNA"/>
</dbReference>
<keyword evidence="9" id="KW-1185">Reference proteome</keyword>
<dbReference type="Gene3D" id="3.40.640.10">
    <property type="entry name" value="Type I PLP-dependent aspartate aminotransferase-like (Major domain)"/>
    <property type="match status" value="1"/>
</dbReference>
<dbReference type="Proteomes" id="UP001377337">
    <property type="component" value="Chromosome"/>
</dbReference>
<dbReference type="InterPro" id="IPR008286">
    <property type="entry name" value="Prn/Lys/Arg_de-COase_C"/>
</dbReference>
<keyword evidence="3" id="KW-0210">Decarboxylase</keyword>
<dbReference type="InterPro" id="IPR015424">
    <property type="entry name" value="PyrdxlP-dep_Trfase"/>
</dbReference>
<keyword evidence="5" id="KW-0456">Lyase</keyword>
<protein>
    <submittedName>
        <fullName evidence="8">Aminotransferase class I/II-fold pyridoxal phosphate-dependent enzyme</fullName>
    </submittedName>
</protein>
<dbReference type="Pfam" id="PF03711">
    <property type="entry name" value="OKR_DC_1_C"/>
    <property type="match status" value="1"/>
</dbReference>
<evidence type="ECO:0000313" key="8">
    <source>
        <dbReference type="EMBL" id="WXB98929.1"/>
    </source>
</evidence>
<evidence type="ECO:0000256" key="1">
    <source>
        <dbReference type="ARBA" id="ARBA00001933"/>
    </source>
</evidence>
<evidence type="ECO:0000313" key="9">
    <source>
        <dbReference type="Proteomes" id="UP001377337"/>
    </source>
</evidence>
<evidence type="ECO:0000256" key="3">
    <source>
        <dbReference type="ARBA" id="ARBA00022793"/>
    </source>
</evidence>
<keyword evidence="4" id="KW-0663">Pyridoxal phosphate</keyword>
<dbReference type="PANTHER" id="PTHR43277:SF3">
    <property type="entry name" value="DECARBOXYLASE, PUTATIVE-RELATED"/>
    <property type="match status" value="1"/>
</dbReference>
<dbReference type="SUPFAM" id="SSF53383">
    <property type="entry name" value="PLP-dependent transferases"/>
    <property type="match status" value="1"/>
</dbReference>
<reference evidence="8 9" key="1">
    <citation type="submission" date="2024-02" db="EMBL/GenBank/DDBJ databases">
        <title>Seven novel Bacillus-like species.</title>
        <authorList>
            <person name="Liu G."/>
        </authorList>
    </citation>
    <scope>NUCLEOTIDE SEQUENCE [LARGE SCALE GENOMIC DNA]</scope>
    <source>
        <strain evidence="8 9">FJAT-52054</strain>
    </source>
</reference>
<dbReference type="GO" id="GO:0008483">
    <property type="term" value="F:transaminase activity"/>
    <property type="evidence" value="ECO:0007669"/>
    <property type="project" value="UniProtKB-KW"/>
</dbReference>
<dbReference type="InterPro" id="IPR000310">
    <property type="entry name" value="Orn/Lys/Arg_deCO2ase_major_dom"/>
</dbReference>
<sequence>MYTPLFSSLLKHQEKNPVSFHVPGHKNGLLLPEETSRFFKNVMKLDVTELSGLDDLHDPHGVIDEAQSLAASFYGAEKTFFLVNGSTSGNLAMILSCCREGDTVLVQRNSHKSIMNALELAKADPVFISPKIDEALHVPSYVEEDRIAEAIEAYPHAKALIITNPNYYGVTADLTRIVRLAHSYSIPVLVDEAHGAHYGIGAPFPESALKAGADAVVQSAHKTLPAMTMGSFLHVNSRLVSFRRVAKLLSMLQTSSPSYPIMASLDLARAFAQEIKDSGRAGELALEASKIKEYFNSIEGIKAIGTEDPNAIQDPIKLAIVSETGLSGFDLQERFERHGIYGELADERNFLLIAGLGKSSFRHPGLEKEFSSMTNPAKTKLPITFPSLPASKLSLTYGEMEQTAKEEVHLHEADGRVMAEAVIPYPPGIPLLLAGERISEQHIEWILQMKDRGARFQGRQNRNFNTVAVYKKG</sequence>
<dbReference type="InterPro" id="IPR052357">
    <property type="entry name" value="Orn_Lys_Arg_decarboxylase-I"/>
</dbReference>
<organism evidence="8 9">
    <name type="scientific">Metabacillus sediminis</name>
    <dbReference type="NCBI Taxonomy" id="3117746"/>
    <lineage>
        <taxon>Bacteria</taxon>
        <taxon>Bacillati</taxon>
        <taxon>Bacillota</taxon>
        <taxon>Bacilli</taxon>
        <taxon>Bacillales</taxon>
        <taxon>Bacillaceae</taxon>
        <taxon>Metabacillus</taxon>
    </lineage>
</organism>
<feature type="domain" description="Orn/Lys/Arg decarboxylase C-terminal" evidence="7">
    <location>
        <begin position="394"/>
        <end position="458"/>
    </location>
</feature>
<dbReference type="CDD" id="cd00615">
    <property type="entry name" value="Orn_deC_like"/>
    <property type="match status" value="1"/>
</dbReference>
<dbReference type="Gene3D" id="3.90.100.10">
    <property type="entry name" value="Orn/Lys/Arg decarboxylase, C-terminal domain"/>
    <property type="match status" value="1"/>
</dbReference>
<dbReference type="InterPro" id="IPR015421">
    <property type="entry name" value="PyrdxlP-dep_Trfase_major"/>
</dbReference>